<dbReference type="Proteomes" id="UP000018888">
    <property type="component" value="Unassembled WGS sequence"/>
</dbReference>
<evidence type="ECO:0000313" key="1">
    <source>
        <dbReference type="EMBL" id="POG77070.1"/>
    </source>
</evidence>
<dbReference type="VEuPathDB" id="FungiDB:RhiirFUN_003782"/>
<keyword evidence="2" id="KW-1185">Reference proteome</keyword>
<protein>
    <submittedName>
        <fullName evidence="1">Uncharacterized protein</fullName>
    </submittedName>
</protein>
<feature type="non-terminal residue" evidence="1">
    <location>
        <position position="251"/>
    </location>
</feature>
<gene>
    <name evidence="1" type="ORF">GLOIN_2v1550842</name>
</gene>
<organism evidence="1 2">
    <name type="scientific">Rhizophagus irregularis (strain DAOM 181602 / DAOM 197198 / MUCL 43194)</name>
    <name type="common">Arbuscular mycorrhizal fungus</name>
    <name type="synonym">Glomus intraradices</name>
    <dbReference type="NCBI Taxonomy" id="747089"/>
    <lineage>
        <taxon>Eukaryota</taxon>
        <taxon>Fungi</taxon>
        <taxon>Fungi incertae sedis</taxon>
        <taxon>Mucoromycota</taxon>
        <taxon>Glomeromycotina</taxon>
        <taxon>Glomeromycetes</taxon>
        <taxon>Glomerales</taxon>
        <taxon>Glomeraceae</taxon>
        <taxon>Rhizophagus</taxon>
    </lineage>
</organism>
<comment type="caution">
    <text evidence="1">The sequence shown here is derived from an EMBL/GenBank/DDBJ whole genome shotgun (WGS) entry which is preliminary data.</text>
</comment>
<name>A0A2P4QHH5_RHIID</name>
<sequence>MSIEKQLSQIINSQKNLEKIIFSHDINKYTSRVSGNSIRLYNIIGDSNSSKPLKIIIFYRIDFRNILHIKKAFEQLYVLESIHILECLIFNSNFIQQIIDLDKPLKLISLFIMNENDQRSLFMSDEDRNLQIESMQLLFQKSGEYLENIGIDSYVNDVLKCRALEFINNYCERIKFFDIHMSNIQKVHIVLDSVKIFGQNLNYFSIGVFIHHEKNESIIEMLLKLAQVLPCKLEYLELYFTGTPIVKNVWE</sequence>
<dbReference type="AlphaFoldDB" id="A0A2P4QHH5"/>
<dbReference type="EMBL" id="AUPC02000044">
    <property type="protein sequence ID" value="POG77070.1"/>
    <property type="molecule type" value="Genomic_DNA"/>
</dbReference>
<reference evidence="1 2" key="2">
    <citation type="journal article" date="2018" name="New Phytol.">
        <title>High intraspecific genome diversity in the model arbuscular mycorrhizal symbiont Rhizophagus irregularis.</title>
        <authorList>
            <person name="Chen E.C.H."/>
            <person name="Morin E."/>
            <person name="Beaudet D."/>
            <person name="Noel J."/>
            <person name="Yildirir G."/>
            <person name="Ndikumana S."/>
            <person name="Charron P."/>
            <person name="St-Onge C."/>
            <person name="Giorgi J."/>
            <person name="Kruger M."/>
            <person name="Marton T."/>
            <person name="Ropars J."/>
            <person name="Grigoriev I.V."/>
            <person name="Hainaut M."/>
            <person name="Henrissat B."/>
            <person name="Roux C."/>
            <person name="Martin F."/>
            <person name="Corradi N."/>
        </authorList>
    </citation>
    <scope>NUCLEOTIDE SEQUENCE [LARGE SCALE GENOMIC DNA]</scope>
    <source>
        <strain evidence="1 2">DAOM 197198</strain>
    </source>
</reference>
<evidence type="ECO:0000313" key="2">
    <source>
        <dbReference type="Proteomes" id="UP000018888"/>
    </source>
</evidence>
<proteinExistence type="predicted"/>
<accession>A0A2P4QHH5</accession>
<reference evidence="1 2" key="1">
    <citation type="journal article" date="2013" name="Proc. Natl. Acad. Sci. U.S.A.">
        <title>Genome of an arbuscular mycorrhizal fungus provides insight into the oldest plant symbiosis.</title>
        <authorList>
            <person name="Tisserant E."/>
            <person name="Malbreil M."/>
            <person name="Kuo A."/>
            <person name="Kohler A."/>
            <person name="Symeonidi A."/>
            <person name="Balestrini R."/>
            <person name="Charron P."/>
            <person name="Duensing N."/>
            <person name="Frei Dit Frey N."/>
            <person name="Gianinazzi-Pearson V."/>
            <person name="Gilbert L.B."/>
            <person name="Handa Y."/>
            <person name="Herr J.R."/>
            <person name="Hijri M."/>
            <person name="Koul R."/>
            <person name="Kawaguchi M."/>
            <person name="Krajinski F."/>
            <person name="Lammers P.J."/>
            <person name="Masclaux F.G."/>
            <person name="Murat C."/>
            <person name="Morin E."/>
            <person name="Ndikumana S."/>
            <person name="Pagni M."/>
            <person name="Petitpierre D."/>
            <person name="Requena N."/>
            <person name="Rosikiewicz P."/>
            <person name="Riley R."/>
            <person name="Saito K."/>
            <person name="San Clemente H."/>
            <person name="Shapiro H."/>
            <person name="van Tuinen D."/>
            <person name="Becard G."/>
            <person name="Bonfante P."/>
            <person name="Paszkowski U."/>
            <person name="Shachar-Hill Y.Y."/>
            <person name="Tuskan G.A."/>
            <person name="Young P.W."/>
            <person name="Sanders I.R."/>
            <person name="Henrissat B."/>
            <person name="Rensing S.A."/>
            <person name="Grigoriev I.V."/>
            <person name="Corradi N."/>
            <person name="Roux C."/>
            <person name="Martin F."/>
        </authorList>
    </citation>
    <scope>NUCLEOTIDE SEQUENCE [LARGE SCALE GENOMIC DNA]</scope>
    <source>
        <strain evidence="1 2">DAOM 197198</strain>
    </source>
</reference>